<evidence type="ECO:0000313" key="14">
    <source>
        <dbReference type="Proteomes" id="UP000076552"/>
    </source>
</evidence>
<evidence type="ECO:0000256" key="8">
    <source>
        <dbReference type="ARBA" id="ARBA00023136"/>
    </source>
</evidence>
<dbReference type="Proteomes" id="UP000076552">
    <property type="component" value="Unassembled WGS sequence"/>
</dbReference>
<keyword evidence="5" id="KW-0809">Transit peptide</keyword>
<feature type="transmembrane region" description="Helical" evidence="11">
    <location>
        <begin position="437"/>
        <end position="457"/>
    </location>
</feature>
<evidence type="ECO:0000256" key="2">
    <source>
        <dbReference type="ARBA" id="ARBA00009877"/>
    </source>
</evidence>
<dbReference type="InterPro" id="IPR028055">
    <property type="entry name" value="YidC/Oxa/ALB_C"/>
</dbReference>
<feature type="compositionally biased region" description="Polar residues" evidence="10">
    <location>
        <begin position="283"/>
        <end position="303"/>
    </location>
</feature>
<keyword evidence="8 11" id="KW-0472">Membrane</keyword>
<accession>A0A166R628</accession>
<gene>
    <name evidence="13" type="ORF">CT0861_13097</name>
</gene>
<organism evidence="13 14">
    <name type="scientific">Colletotrichum tofieldiae</name>
    <dbReference type="NCBI Taxonomy" id="708197"/>
    <lineage>
        <taxon>Eukaryota</taxon>
        <taxon>Fungi</taxon>
        <taxon>Dikarya</taxon>
        <taxon>Ascomycota</taxon>
        <taxon>Pezizomycotina</taxon>
        <taxon>Sordariomycetes</taxon>
        <taxon>Hypocreomycetidae</taxon>
        <taxon>Glomerellales</taxon>
        <taxon>Glomerellaceae</taxon>
        <taxon>Colletotrichum</taxon>
        <taxon>Colletotrichum spaethianum species complex</taxon>
    </lineage>
</organism>
<dbReference type="Pfam" id="PF02096">
    <property type="entry name" value="60KD_IMP"/>
    <property type="match status" value="1"/>
</dbReference>
<feature type="transmembrane region" description="Helical" evidence="11">
    <location>
        <begin position="549"/>
        <end position="572"/>
    </location>
</feature>
<keyword evidence="3 9" id="KW-0812">Transmembrane</keyword>
<dbReference type="InterPro" id="IPR013262">
    <property type="entry name" value="OMP_MIM1/TOM13_mt"/>
</dbReference>
<evidence type="ECO:0000313" key="13">
    <source>
        <dbReference type="EMBL" id="KZL68812.1"/>
    </source>
</evidence>
<dbReference type="STRING" id="708197.A0A166R628"/>
<protein>
    <submittedName>
        <fullName evidence="13">Mitochondrial export translocase</fullName>
    </submittedName>
</protein>
<dbReference type="EMBL" id="LFIV01000119">
    <property type="protein sequence ID" value="KZL68812.1"/>
    <property type="molecule type" value="Genomic_DNA"/>
</dbReference>
<dbReference type="GO" id="GO:0032977">
    <property type="term" value="F:membrane insertase activity"/>
    <property type="evidence" value="ECO:0007669"/>
    <property type="project" value="InterPro"/>
</dbReference>
<keyword evidence="14" id="KW-1185">Reference proteome</keyword>
<dbReference type="GO" id="GO:0005741">
    <property type="term" value="C:mitochondrial outer membrane"/>
    <property type="evidence" value="ECO:0007669"/>
    <property type="project" value="InterPro"/>
</dbReference>
<dbReference type="PANTHER" id="PTHR12428:SF66">
    <property type="entry name" value="MITOCHONDRIAL INNER MEMBRANE PROTEIN OXA1L"/>
    <property type="match status" value="1"/>
</dbReference>
<comment type="subcellular location">
    <subcellularLocation>
        <location evidence="9">Membrane</location>
        <topology evidence="9">Multi-pass membrane protein</topology>
    </subcellularLocation>
    <subcellularLocation>
        <location evidence="1">Mitochondrion inner membrane</location>
        <topology evidence="1">Multi-pass membrane protein</topology>
    </subcellularLocation>
</comment>
<feature type="compositionally biased region" description="Low complexity" evidence="10">
    <location>
        <begin position="335"/>
        <end position="349"/>
    </location>
</feature>
<evidence type="ECO:0000256" key="5">
    <source>
        <dbReference type="ARBA" id="ARBA00022946"/>
    </source>
</evidence>
<keyword evidence="6 11" id="KW-1133">Transmembrane helix</keyword>
<dbReference type="Pfam" id="PF08219">
    <property type="entry name" value="TOM13"/>
    <property type="match status" value="1"/>
</dbReference>
<reference evidence="13 14" key="1">
    <citation type="submission" date="2015-06" db="EMBL/GenBank/DDBJ databases">
        <title>Survival trade-offs in plant roots during colonization by closely related pathogenic and mutualistic fungi.</title>
        <authorList>
            <person name="Hacquard S."/>
            <person name="Kracher B."/>
            <person name="Hiruma K."/>
            <person name="Weinman A."/>
            <person name="Muench P."/>
            <person name="Garrido Oter R."/>
            <person name="Ver Loren van Themaat E."/>
            <person name="Dallerey J.-F."/>
            <person name="Damm U."/>
            <person name="Henrissat B."/>
            <person name="Lespinet O."/>
            <person name="Thon M."/>
            <person name="Kemen E."/>
            <person name="McHardy A.C."/>
            <person name="Schulze-Lefert P."/>
            <person name="O'Connell R.J."/>
        </authorList>
    </citation>
    <scope>NUCLEOTIDE SEQUENCE [LARGE SCALE GENOMIC DNA]</scope>
    <source>
        <strain evidence="13 14">0861</strain>
    </source>
</reference>
<keyword evidence="4" id="KW-0999">Mitochondrion inner membrane</keyword>
<evidence type="ECO:0000256" key="3">
    <source>
        <dbReference type="ARBA" id="ARBA00022692"/>
    </source>
</evidence>
<evidence type="ECO:0000256" key="6">
    <source>
        <dbReference type="ARBA" id="ARBA00022989"/>
    </source>
</evidence>
<dbReference type="InterPro" id="IPR001708">
    <property type="entry name" value="YidC/ALB3/OXA1/COX18"/>
</dbReference>
<feature type="region of interest" description="Disordered" evidence="10">
    <location>
        <begin position="57"/>
        <end position="77"/>
    </location>
</feature>
<proteinExistence type="inferred from homology"/>
<evidence type="ECO:0000256" key="1">
    <source>
        <dbReference type="ARBA" id="ARBA00004448"/>
    </source>
</evidence>
<comment type="similarity">
    <text evidence="2 9">Belongs to the OXA1/ALB3/YidC family.</text>
</comment>
<dbReference type="GO" id="GO:0005743">
    <property type="term" value="C:mitochondrial inner membrane"/>
    <property type="evidence" value="ECO:0007669"/>
    <property type="project" value="UniProtKB-SubCell"/>
</dbReference>
<dbReference type="NCBIfam" id="TIGR03592">
    <property type="entry name" value="yidC_oxa1_cterm"/>
    <property type="match status" value="1"/>
</dbReference>
<feature type="region of interest" description="Disordered" evidence="10">
    <location>
        <begin position="328"/>
        <end position="360"/>
    </location>
</feature>
<evidence type="ECO:0000256" key="10">
    <source>
        <dbReference type="SAM" id="MobiDB-lite"/>
    </source>
</evidence>
<name>A0A166R628_9PEZI</name>
<dbReference type="GO" id="GO:0032979">
    <property type="term" value="P:protein insertion into mitochondrial inner membrane from matrix"/>
    <property type="evidence" value="ECO:0007669"/>
    <property type="project" value="TreeGrafter"/>
</dbReference>
<feature type="region of interest" description="Disordered" evidence="10">
    <location>
        <begin position="699"/>
        <end position="740"/>
    </location>
</feature>
<keyword evidence="7" id="KW-0496">Mitochondrion</keyword>
<evidence type="ECO:0000256" key="9">
    <source>
        <dbReference type="RuleBase" id="RU003945"/>
    </source>
</evidence>
<feature type="compositionally biased region" description="Basic and acidic residues" evidence="10">
    <location>
        <begin position="709"/>
        <end position="740"/>
    </location>
</feature>
<dbReference type="AlphaFoldDB" id="A0A166R628"/>
<feature type="non-terminal residue" evidence="13">
    <location>
        <position position="1"/>
    </location>
</feature>
<feature type="domain" description="Membrane insertase YidC/Oxa/ALB C-terminal" evidence="12">
    <location>
        <begin position="437"/>
        <end position="631"/>
    </location>
</feature>
<feature type="transmembrane region" description="Helical" evidence="11">
    <location>
        <begin position="508"/>
        <end position="529"/>
    </location>
</feature>
<dbReference type="PANTHER" id="PTHR12428">
    <property type="entry name" value="OXA1"/>
    <property type="match status" value="1"/>
</dbReference>
<dbReference type="CDD" id="cd20069">
    <property type="entry name" value="5TM_Oxa1-like"/>
    <property type="match status" value="1"/>
</dbReference>
<evidence type="ECO:0000256" key="7">
    <source>
        <dbReference type="ARBA" id="ARBA00023128"/>
    </source>
</evidence>
<evidence type="ECO:0000256" key="4">
    <source>
        <dbReference type="ARBA" id="ARBA00022792"/>
    </source>
</evidence>
<sequence length="740" mass="79791">LLPMPASTAPSLGKPAVDLVAPTNLPFTTVINPKPALTMASDDSLHPLAESGVTIRSDSEQYSQGEDLTESPPSSNSPIILYKPPTFWGLVRGAAINLFLPFINGMMLGFGELFAHEAAYRLGWGGTKVFPLSRRRAHAIGPGLEVRDKHRRPTTGLDDLTNLLFEQGESTHLRRGGWKASTEDGDMVIPRQAANRASVVEALERQSSTPTPQPSPLNPAHHAAQQRRPPLPPLREGDEQHFQPIRKFYPTPWSQAPRHRSQPTLTFNGQISRSSRRLGNGRQFGTSLRSSGAPWTSLRSGNSRLGGLAGTVAVGGSLETRRALSLWNSKPEPTPAATTPTLAAPAAAPAQPPAQPAAVDAASASASSVATPEPALADAAAAATPSSSIPDLDAAALLDLPEQIGFLKTLGLDFGWGPSSMMQWAFEHLHVYSGLPWWGSIAVTAILLRLVMFKPLLKSQDTSARMQKLQQDPKYEEIRTGLQEAMSRGDSAGMAELRRDLSMMNKRAGVNPLNGLWGLLQIPFGYGMFRVLNGAASIPVPGMETGGFLWITDLTVSDPFFLLPIAGPFAMFAMVKLGSRYATPQAKAQQKLMMYILGPLSVIFTAYLPAGVQWYFFITGGIGVVQNWLFTKAGFRNFFGLMPLPSTPAPATTTTAPPSRLTYQAPRGAAASAPAETPAQDGSISGVINSLKQTVHNAKGGAGNYMEANRSKEEAKHAKKYAEKRGEQERQKFWSEMRRK</sequence>
<feature type="transmembrane region" description="Helical" evidence="11">
    <location>
        <begin position="592"/>
        <end position="608"/>
    </location>
</feature>
<evidence type="ECO:0000259" key="12">
    <source>
        <dbReference type="Pfam" id="PF02096"/>
    </source>
</evidence>
<feature type="region of interest" description="Disordered" evidence="10">
    <location>
        <begin position="197"/>
        <end position="306"/>
    </location>
</feature>
<comment type="caution">
    <text evidence="13">The sequence shown here is derived from an EMBL/GenBank/DDBJ whole genome shotgun (WGS) entry which is preliminary data.</text>
</comment>
<feature type="compositionally biased region" description="Polar residues" evidence="10">
    <location>
        <begin position="262"/>
        <end position="273"/>
    </location>
</feature>
<evidence type="ECO:0000256" key="11">
    <source>
        <dbReference type="SAM" id="Phobius"/>
    </source>
</evidence>